<accession>A0AA40A0Q9</accession>
<dbReference type="EMBL" id="JAUKTV010000019">
    <property type="protein sequence ID" value="KAK0707157.1"/>
    <property type="molecule type" value="Genomic_DNA"/>
</dbReference>
<organism evidence="2 3">
    <name type="scientific">Apiosordaria backusii</name>
    <dbReference type="NCBI Taxonomy" id="314023"/>
    <lineage>
        <taxon>Eukaryota</taxon>
        <taxon>Fungi</taxon>
        <taxon>Dikarya</taxon>
        <taxon>Ascomycota</taxon>
        <taxon>Pezizomycotina</taxon>
        <taxon>Sordariomycetes</taxon>
        <taxon>Sordariomycetidae</taxon>
        <taxon>Sordariales</taxon>
        <taxon>Lasiosphaeriaceae</taxon>
        <taxon>Apiosordaria</taxon>
    </lineage>
</organism>
<dbReference type="Proteomes" id="UP001172159">
    <property type="component" value="Unassembled WGS sequence"/>
</dbReference>
<evidence type="ECO:0000256" key="1">
    <source>
        <dbReference type="SAM" id="Phobius"/>
    </source>
</evidence>
<comment type="caution">
    <text evidence="2">The sequence shown here is derived from an EMBL/GenBank/DDBJ whole genome shotgun (WGS) entry which is preliminary data.</text>
</comment>
<keyword evidence="1" id="KW-0472">Membrane</keyword>
<gene>
    <name evidence="2" type="ORF">B0T21DRAFT_298794</name>
</gene>
<sequence length="49" mass="5878">KYLYYKDILLIVIYYLDTGKDVLVIFIKFIYYKGADNKPKPYILPNSLK</sequence>
<proteinExistence type="predicted"/>
<reference evidence="2" key="1">
    <citation type="submission" date="2023-06" db="EMBL/GenBank/DDBJ databases">
        <title>Genome-scale phylogeny and comparative genomics of the fungal order Sordariales.</title>
        <authorList>
            <consortium name="Lawrence Berkeley National Laboratory"/>
            <person name="Hensen N."/>
            <person name="Bonometti L."/>
            <person name="Westerberg I."/>
            <person name="Brannstrom I.O."/>
            <person name="Guillou S."/>
            <person name="Cros-Aarteil S."/>
            <person name="Calhoun S."/>
            <person name="Haridas S."/>
            <person name="Kuo A."/>
            <person name="Mondo S."/>
            <person name="Pangilinan J."/>
            <person name="Riley R."/>
            <person name="Labutti K."/>
            <person name="Andreopoulos B."/>
            <person name="Lipzen A."/>
            <person name="Chen C."/>
            <person name="Yanf M."/>
            <person name="Daum C."/>
            <person name="Ng V."/>
            <person name="Clum A."/>
            <person name="Steindorff A."/>
            <person name="Ohm R."/>
            <person name="Martin F."/>
            <person name="Silar P."/>
            <person name="Natvig D."/>
            <person name="Lalanne C."/>
            <person name="Gautier V."/>
            <person name="Ament-Velasquez S.L."/>
            <person name="Kruys A."/>
            <person name="Hutchinson M.I."/>
            <person name="Powell A.J."/>
            <person name="Barry K."/>
            <person name="Miller A.N."/>
            <person name="Grigoriev I.V."/>
            <person name="Debuchy R."/>
            <person name="Gladieux P."/>
            <person name="Thoren M.H."/>
            <person name="Johannesson H."/>
        </authorList>
    </citation>
    <scope>NUCLEOTIDE SEQUENCE</scope>
    <source>
        <strain evidence="2">CBS 540.89</strain>
    </source>
</reference>
<feature type="non-terminal residue" evidence="2">
    <location>
        <position position="1"/>
    </location>
</feature>
<protein>
    <submittedName>
        <fullName evidence="2">Uncharacterized protein</fullName>
    </submittedName>
</protein>
<name>A0AA40A0Q9_9PEZI</name>
<dbReference type="AlphaFoldDB" id="A0AA40A0Q9"/>
<feature type="transmembrane region" description="Helical" evidence="1">
    <location>
        <begin position="12"/>
        <end position="31"/>
    </location>
</feature>
<keyword evidence="3" id="KW-1185">Reference proteome</keyword>
<evidence type="ECO:0000313" key="2">
    <source>
        <dbReference type="EMBL" id="KAK0707157.1"/>
    </source>
</evidence>
<keyword evidence="1" id="KW-0812">Transmembrane</keyword>
<evidence type="ECO:0000313" key="3">
    <source>
        <dbReference type="Proteomes" id="UP001172159"/>
    </source>
</evidence>
<keyword evidence="1" id="KW-1133">Transmembrane helix</keyword>